<accession>A0A1G5AEC3</accession>
<dbReference type="AlphaFoldDB" id="A0A1G5AEC3"/>
<proteinExistence type="predicted"/>
<protein>
    <submittedName>
        <fullName evidence="1">Uncharacterized protein</fullName>
    </submittedName>
</protein>
<name>A0A1G5AEC3_9FIRM</name>
<organism evidence="1 2">
    <name type="scientific">Butyrivibrio hungatei</name>
    <dbReference type="NCBI Taxonomy" id="185008"/>
    <lineage>
        <taxon>Bacteria</taxon>
        <taxon>Bacillati</taxon>
        <taxon>Bacillota</taxon>
        <taxon>Clostridia</taxon>
        <taxon>Lachnospirales</taxon>
        <taxon>Lachnospiraceae</taxon>
        <taxon>Butyrivibrio</taxon>
    </lineage>
</organism>
<gene>
    <name evidence="1" type="ORF">SAMN02910451_00173</name>
</gene>
<evidence type="ECO:0000313" key="2">
    <source>
        <dbReference type="Proteomes" id="UP000183047"/>
    </source>
</evidence>
<dbReference type="Proteomes" id="UP000183047">
    <property type="component" value="Unassembled WGS sequence"/>
</dbReference>
<dbReference type="EMBL" id="FMUR01000003">
    <property type="protein sequence ID" value="SCX76220.1"/>
    <property type="molecule type" value="Genomic_DNA"/>
</dbReference>
<keyword evidence="2" id="KW-1185">Reference proteome</keyword>
<reference evidence="2" key="1">
    <citation type="submission" date="2016-10" db="EMBL/GenBank/DDBJ databases">
        <authorList>
            <person name="Varghese N."/>
            <person name="Submissions S."/>
        </authorList>
    </citation>
    <scope>NUCLEOTIDE SEQUENCE [LARGE SCALE GENOMIC DNA]</scope>
    <source>
        <strain evidence="2">XBD2006</strain>
    </source>
</reference>
<dbReference type="STRING" id="185008.bhn_I1081"/>
<sequence>MRTVPLSKSLSLDQLNHLTDTGHIFITPFALNRTAYIVVNQKPFMVIVTDISIKGIQLSGAWYTWDDLEKMGGVYESEFDALKAIADRG</sequence>
<evidence type="ECO:0000313" key="1">
    <source>
        <dbReference type="EMBL" id="SCX76220.1"/>
    </source>
</evidence>